<name>A0AAN8X9Z3_HALRR</name>
<organism evidence="3 4">
    <name type="scientific">Halocaridina rubra</name>
    <name type="common">Hawaiian red shrimp</name>
    <dbReference type="NCBI Taxonomy" id="373956"/>
    <lineage>
        <taxon>Eukaryota</taxon>
        <taxon>Metazoa</taxon>
        <taxon>Ecdysozoa</taxon>
        <taxon>Arthropoda</taxon>
        <taxon>Crustacea</taxon>
        <taxon>Multicrustacea</taxon>
        <taxon>Malacostraca</taxon>
        <taxon>Eumalacostraca</taxon>
        <taxon>Eucarida</taxon>
        <taxon>Decapoda</taxon>
        <taxon>Pleocyemata</taxon>
        <taxon>Caridea</taxon>
        <taxon>Atyoidea</taxon>
        <taxon>Atyidae</taxon>
        <taxon>Halocaridina</taxon>
    </lineage>
</organism>
<evidence type="ECO:0000256" key="1">
    <source>
        <dbReference type="SAM" id="MobiDB-lite"/>
    </source>
</evidence>
<sequence length="130" mass="14450">MRLVRRRGLAWREAALKAAQAQRISANAPKDKWGELLKQLKETRPCDHPACRGDHGPGQPHRHDYAPIRRESRASAVQRAAKQEEEFQGFTKQLFVLMAVLLAGLTVVILYTLFSSPVLLPSSSSSSSSD</sequence>
<reference evidence="3 4" key="1">
    <citation type="submission" date="2023-11" db="EMBL/GenBank/DDBJ databases">
        <title>Halocaridina rubra genome assembly.</title>
        <authorList>
            <person name="Smith C."/>
        </authorList>
    </citation>
    <scope>NUCLEOTIDE SEQUENCE [LARGE SCALE GENOMIC DNA]</scope>
    <source>
        <strain evidence="3">EP-1</strain>
        <tissue evidence="3">Whole</tissue>
    </source>
</reference>
<keyword evidence="4" id="KW-1185">Reference proteome</keyword>
<comment type="caution">
    <text evidence="3">The sequence shown here is derived from an EMBL/GenBank/DDBJ whole genome shotgun (WGS) entry which is preliminary data.</text>
</comment>
<gene>
    <name evidence="3" type="ORF">SK128_022968</name>
</gene>
<keyword evidence="2" id="KW-1133">Transmembrane helix</keyword>
<feature type="region of interest" description="Disordered" evidence="1">
    <location>
        <begin position="47"/>
        <end position="66"/>
    </location>
</feature>
<dbReference type="Proteomes" id="UP001381693">
    <property type="component" value="Unassembled WGS sequence"/>
</dbReference>
<evidence type="ECO:0000313" key="4">
    <source>
        <dbReference type="Proteomes" id="UP001381693"/>
    </source>
</evidence>
<keyword evidence="2" id="KW-0812">Transmembrane</keyword>
<accession>A0AAN8X9Z3</accession>
<evidence type="ECO:0000256" key="2">
    <source>
        <dbReference type="SAM" id="Phobius"/>
    </source>
</evidence>
<protein>
    <submittedName>
        <fullName evidence="3">Uncharacterized protein</fullName>
    </submittedName>
</protein>
<evidence type="ECO:0000313" key="3">
    <source>
        <dbReference type="EMBL" id="KAK7080487.1"/>
    </source>
</evidence>
<dbReference type="AlphaFoldDB" id="A0AAN8X9Z3"/>
<dbReference type="EMBL" id="JAXCGZ010005901">
    <property type="protein sequence ID" value="KAK7080487.1"/>
    <property type="molecule type" value="Genomic_DNA"/>
</dbReference>
<feature type="transmembrane region" description="Helical" evidence="2">
    <location>
        <begin position="94"/>
        <end position="114"/>
    </location>
</feature>
<proteinExistence type="predicted"/>
<keyword evidence="2" id="KW-0472">Membrane</keyword>